<reference evidence="10 11" key="1">
    <citation type="submission" date="2018-03" db="EMBL/GenBank/DDBJ databases">
        <title>Genomic Encyclopedia of Type Strains, Phase III (KMG-III): the genomes of soil and plant-associated and newly described type strains.</title>
        <authorList>
            <person name="Whitman W."/>
        </authorList>
    </citation>
    <scope>NUCLEOTIDE SEQUENCE [LARGE SCALE GENOMIC DNA]</scope>
    <source>
        <strain evidence="10 11">CGMCC 4.7104</strain>
    </source>
</reference>
<dbReference type="Gene3D" id="1.20.1250.20">
    <property type="entry name" value="MFS general substrate transporter like domains"/>
    <property type="match status" value="1"/>
</dbReference>
<feature type="transmembrane region" description="Helical" evidence="8">
    <location>
        <begin position="101"/>
        <end position="127"/>
    </location>
</feature>
<keyword evidence="2" id="KW-0813">Transport</keyword>
<organism evidence="10 11">
    <name type="scientific">Nonomuraea fuscirosea</name>
    <dbReference type="NCBI Taxonomy" id="1291556"/>
    <lineage>
        <taxon>Bacteria</taxon>
        <taxon>Bacillati</taxon>
        <taxon>Actinomycetota</taxon>
        <taxon>Actinomycetes</taxon>
        <taxon>Streptosporangiales</taxon>
        <taxon>Streptosporangiaceae</taxon>
        <taxon>Nonomuraea</taxon>
    </lineage>
</organism>
<feature type="transmembrane region" description="Helical" evidence="8">
    <location>
        <begin position="159"/>
        <end position="183"/>
    </location>
</feature>
<feature type="transmembrane region" description="Helical" evidence="8">
    <location>
        <begin position="189"/>
        <end position="209"/>
    </location>
</feature>
<comment type="caution">
    <text evidence="10">The sequence shown here is derived from an EMBL/GenBank/DDBJ whole genome shotgun (WGS) entry which is preliminary data.</text>
</comment>
<evidence type="ECO:0000259" key="9">
    <source>
        <dbReference type="PROSITE" id="PS50850"/>
    </source>
</evidence>
<feature type="transmembrane region" description="Helical" evidence="8">
    <location>
        <begin position="133"/>
        <end position="152"/>
    </location>
</feature>
<feature type="transmembrane region" description="Helical" evidence="8">
    <location>
        <begin position="247"/>
        <end position="269"/>
    </location>
</feature>
<evidence type="ECO:0000256" key="7">
    <source>
        <dbReference type="SAM" id="MobiDB-lite"/>
    </source>
</evidence>
<feature type="transmembrane region" description="Helical" evidence="8">
    <location>
        <begin position="221"/>
        <end position="241"/>
    </location>
</feature>
<dbReference type="Pfam" id="PF07690">
    <property type="entry name" value="MFS_1"/>
    <property type="match status" value="1"/>
</dbReference>
<evidence type="ECO:0000256" key="6">
    <source>
        <dbReference type="ARBA" id="ARBA00023136"/>
    </source>
</evidence>
<dbReference type="Proteomes" id="UP000238312">
    <property type="component" value="Unassembled WGS sequence"/>
</dbReference>
<dbReference type="InterPro" id="IPR011701">
    <property type="entry name" value="MFS"/>
</dbReference>
<dbReference type="PANTHER" id="PTHR42718">
    <property type="entry name" value="MAJOR FACILITATOR SUPERFAMILY MULTIDRUG TRANSPORTER MFSC"/>
    <property type="match status" value="1"/>
</dbReference>
<evidence type="ECO:0000256" key="4">
    <source>
        <dbReference type="ARBA" id="ARBA00022692"/>
    </source>
</evidence>
<feature type="transmembrane region" description="Helical" evidence="8">
    <location>
        <begin position="35"/>
        <end position="61"/>
    </location>
</feature>
<dbReference type="InterPro" id="IPR020846">
    <property type="entry name" value="MFS_dom"/>
</dbReference>
<feature type="transmembrane region" description="Helical" evidence="8">
    <location>
        <begin position="471"/>
        <end position="489"/>
    </location>
</feature>
<keyword evidence="5 8" id="KW-1133">Transmembrane helix</keyword>
<evidence type="ECO:0000313" key="10">
    <source>
        <dbReference type="EMBL" id="PRX62315.1"/>
    </source>
</evidence>
<dbReference type="InterPro" id="IPR036259">
    <property type="entry name" value="MFS_trans_sf"/>
</dbReference>
<keyword evidence="11" id="KW-1185">Reference proteome</keyword>
<feature type="transmembrane region" description="Helical" evidence="8">
    <location>
        <begin position="417"/>
        <end position="440"/>
    </location>
</feature>
<dbReference type="GO" id="GO:0022857">
    <property type="term" value="F:transmembrane transporter activity"/>
    <property type="evidence" value="ECO:0007669"/>
    <property type="project" value="InterPro"/>
</dbReference>
<evidence type="ECO:0000256" key="5">
    <source>
        <dbReference type="ARBA" id="ARBA00022989"/>
    </source>
</evidence>
<keyword evidence="6 8" id="KW-0472">Membrane</keyword>
<evidence type="ECO:0000256" key="3">
    <source>
        <dbReference type="ARBA" id="ARBA00022475"/>
    </source>
</evidence>
<evidence type="ECO:0000313" key="11">
    <source>
        <dbReference type="Proteomes" id="UP000238312"/>
    </source>
</evidence>
<name>A0A2T0MUF0_9ACTN</name>
<dbReference type="EMBL" id="PVNG01000013">
    <property type="protein sequence ID" value="PRX62315.1"/>
    <property type="molecule type" value="Genomic_DNA"/>
</dbReference>
<feature type="transmembrane region" description="Helical" evidence="8">
    <location>
        <begin position="290"/>
        <end position="311"/>
    </location>
</feature>
<dbReference type="RefSeq" id="WP_219912047.1">
    <property type="nucleotide sequence ID" value="NZ_PVNG01000013.1"/>
</dbReference>
<feature type="transmembrane region" description="Helical" evidence="8">
    <location>
        <begin position="377"/>
        <end position="396"/>
    </location>
</feature>
<gene>
    <name evidence="10" type="ORF">B0I32_113269</name>
</gene>
<evidence type="ECO:0000256" key="2">
    <source>
        <dbReference type="ARBA" id="ARBA00022448"/>
    </source>
</evidence>
<sequence length="515" mass="51958">MSEPTRPGVDKLTRSEVSTPTRPAVGGLTRTELRVAVVLAFGGLMAVLDATIVVVALPRLMAAFGASLTSVQWIITAYTLGMVTTMPLAAGLAARWGARRVYLVALAGFAVASAVAGAAGDLGWLIGARAAQGLSGGLMTPLGMAIGFGAVAPERRGRMVAVTGLPLLIGPILGPVLGAALLGTGSWRALFFLTVPLALAGAAGTLAWLPADPAPRQRVRLDLPGAMLLVPGIVAVAYGISANDSAAWTRIATVAVGAVLVAAFSVRALTHPEPLLRIRLFGDPTFGRGAAVLALYAAPYFGSALLMPAYVQTLRLDSASVTAALMIPGAVGMGLSLQVAARLLERLGPRLVVGTGLGLAIASGVVQAIILRPDTPYPLLGLLGLVQGAGTGAIMMPTMSGSSRNLHGPDLASGSALLALVSTIANGMGTVLISALFTVLTAATTGGASLTALAGQGTAERAAQAVAVTDALRWAQAAALVLMSLALLVRLRSPGRASAILDRREPAAARTRGGT</sequence>
<keyword evidence="3" id="KW-1003">Cell membrane</keyword>
<evidence type="ECO:0000256" key="8">
    <source>
        <dbReference type="SAM" id="Phobius"/>
    </source>
</evidence>
<dbReference type="Gene3D" id="1.20.1720.10">
    <property type="entry name" value="Multidrug resistance protein D"/>
    <property type="match status" value="1"/>
</dbReference>
<evidence type="ECO:0000256" key="1">
    <source>
        <dbReference type="ARBA" id="ARBA00004651"/>
    </source>
</evidence>
<dbReference type="NCBIfam" id="TIGR00711">
    <property type="entry name" value="efflux_EmrB"/>
    <property type="match status" value="1"/>
</dbReference>
<dbReference type="InterPro" id="IPR004638">
    <property type="entry name" value="EmrB-like"/>
</dbReference>
<proteinExistence type="predicted"/>
<dbReference type="SUPFAM" id="SSF103473">
    <property type="entry name" value="MFS general substrate transporter"/>
    <property type="match status" value="1"/>
</dbReference>
<accession>A0A2T0MUF0</accession>
<feature type="transmembrane region" description="Helical" evidence="8">
    <location>
        <begin position="73"/>
        <end position="94"/>
    </location>
</feature>
<protein>
    <submittedName>
        <fullName evidence="10">EmrB/QacA subfamily drug resistance transporter</fullName>
    </submittedName>
</protein>
<feature type="domain" description="Major facilitator superfamily (MFS) profile" evidence="9">
    <location>
        <begin position="35"/>
        <end position="496"/>
    </location>
</feature>
<keyword evidence="4 8" id="KW-0812">Transmembrane</keyword>
<feature type="region of interest" description="Disordered" evidence="7">
    <location>
        <begin position="1"/>
        <end position="23"/>
    </location>
</feature>
<dbReference type="PANTHER" id="PTHR42718:SF46">
    <property type="entry name" value="BLR6921 PROTEIN"/>
    <property type="match status" value="1"/>
</dbReference>
<feature type="transmembrane region" description="Helical" evidence="8">
    <location>
        <begin position="323"/>
        <end position="344"/>
    </location>
</feature>
<dbReference type="GO" id="GO:0005886">
    <property type="term" value="C:plasma membrane"/>
    <property type="evidence" value="ECO:0007669"/>
    <property type="project" value="UniProtKB-SubCell"/>
</dbReference>
<comment type="subcellular location">
    <subcellularLocation>
        <location evidence="1">Cell membrane</location>
        <topology evidence="1">Multi-pass membrane protein</topology>
    </subcellularLocation>
</comment>
<dbReference type="PROSITE" id="PS50850">
    <property type="entry name" value="MFS"/>
    <property type="match status" value="1"/>
</dbReference>
<dbReference type="AlphaFoldDB" id="A0A2T0MUF0"/>
<feature type="transmembrane region" description="Helical" evidence="8">
    <location>
        <begin position="351"/>
        <end position="371"/>
    </location>
</feature>